<dbReference type="AlphaFoldDB" id="A0AA40DMV9"/>
<dbReference type="Proteomes" id="UP001172101">
    <property type="component" value="Unassembled WGS sequence"/>
</dbReference>
<dbReference type="GeneID" id="85318559"/>
<proteinExistence type="predicted"/>
<dbReference type="EMBL" id="JAUIRO010000007">
    <property type="protein sequence ID" value="KAK0707046.1"/>
    <property type="molecule type" value="Genomic_DNA"/>
</dbReference>
<gene>
    <name evidence="1" type="ORF">B0T26DRAFT_483193</name>
</gene>
<evidence type="ECO:0000313" key="1">
    <source>
        <dbReference type="EMBL" id="KAK0707046.1"/>
    </source>
</evidence>
<dbReference type="RefSeq" id="XP_060292140.1">
    <property type="nucleotide sequence ID" value="XM_060435289.1"/>
</dbReference>
<name>A0AA40DMV9_9PEZI</name>
<evidence type="ECO:0000313" key="2">
    <source>
        <dbReference type="Proteomes" id="UP001172101"/>
    </source>
</evidence>
<accession>A0AA40DMV9</accession>
<sequence length="275" mass="30859">MTAPHHLFCTMVSNIRYRQPTSKPDDTEAYTFGHALGPFGQPQIKYCYMDNSLNPQIPPPKLKLGPAGPRRGLALFQEQTATRPSHLFTASPVWLLPVALDETEFWFQLARVTADWLEYISDQTSPVLPWDNNTNTSLLLPLCPDCFLQIYEYGPFDTYNQLHLKTVAIAIVSLVVHEIGNSGDFSNALAWDSIPAPWPFRSLYPTSKGSRSLPHHLKRPLCTEPRRAMPSPACPTTCLAAVGDQELGFTPSPLRDPFLVPCAKFWSRRAARRVP</sequence>
<comment type="caution">
    <text evidence="1">The sequence shown here is derived from an EMBL/GenBank/DDBJ whole genome shotgun (WGS) entry which is preliminary data.</text>
</comment>
<reference evidence="1" key="1">
    <citation type="submission" date="2023-06" db="EMBL/GenBank/DDBJ databases">
        <title>Genome-scale phylogeny and comparative genomics of the fungal order Sordariales.</title>
        <authorList>
            <consortium name="Lawrence Berkeley National Laboratory"/>
            <person name="Hensen N."/>
            <person name="Bonometti L."/>
            <person name="Westerberg I."/>
            <person name="Brannstrom I.O."/>
            <person name="Guillou S."/>
            <person name="Cros-Aarteil S."/>
            <person name="Calhoun S."/>
            <person name="Haridas S."/>
            <person name="Kuo A."/>
            <person name="Mondo S."/>
            <person name="Pangilinan J."/>
            <person name="Riley R."/>
            <person name="LaButti K."/>
            <person name="Andreopoulos B."/>
            <person name="Lipzen A."/>
            <person name="Chen C."/>
            <person name="Yanf M."/>
            <person name="Daum C."/>
            <person name="Ng V."/>
            <person name="Clum A."/>
            <person name="Steindorff A."/>
            <person name="Ohm R."/>
            <person name="Martin F."/>
            <person name="Silar P."/>
            <person name="Natvig D."/>
            <person name="Lalanne C."/>
            <person name="Gautier V."/>
            <person name="Ament-velasquez S.L."/>
            <person name="Kruys A."/>
            <person name="Hutchinson M.I."/>
            <person name="Powell A.J."/>
            <person name="Barry K."/>
            <person name="Miller A.N."/>
            <person name="Grigoriev I.V."/>
            <person name="Debuchy R."/>
            <person name="Gladieux P."/>
            <person name="Thoren M.H."/>
            <person name="Johannesson H."/>
        </authorList>
    </citation>
    <scope>NUCLEOTIDE SEQUENCE</scope>
    <source>
        <strain evidence="1">SMH2392-1A</strain>
    </source>
</reference>
<protein>
    <submittedName>
        <fullName evidence="1">Uncharacterized protein</fullName>
    </submittedName>
</protein>
<keyword evidence="2" id="KW-1185">Reference proteome</keyword>
<organism evidence="1 2">
    <name type="scientific">Lasiosphaeria miniovina</name>
    <dbReference type="NCBI Taxonomy" id="1954250"/>
    <lineage>
        <taxon>Eukaryota</taxon>
        <taxon>Fungi</taxon>
        <taxon>Dikarya</taxon>
        <taxon>Ascomycota</taxon>
        <taxon>Pezizomycotina</taxon>
        <taxon>Sordariomycetes</taxon>
        <taxon>Sordariomycetidae</taxon>
        <taxon>Sordariales</taxon>
        <taxon>Lasiosphaeriaceae</taxon>
        <taxon>Lasiosphaeria</taxon>
    </lineage>
</organism>